<dbReference type="InterPro" id="IPR004761">
    <property type="entry name" value="Spore_GerAB"/>
</dbReference>
<sequence>MLENSDGKIGTRECVALIIIMLFEKITNSTSSVFFKAGQNAGWIIPIFSAIALIIPILSILCLLKRYKNKGLLEIVYYLTGKYIGFLISYILLIMNIIIISSNLADDCAVINTLFFPNTDICYLIITLIGFCCFMAILGLKALARASSMLMPYIIGVFIVLIVFAMPLITTEFLFPIAGKGVKHIIMGGIRNSFIYQVIIILSVCYPMFKSYKNFKTASLTALTVSAIILSISFAFFQMAFDYPAITIISYPLHTITRMLRLTRFITNLQAVFLPWTVVVIAIYYSTALYLSSAIFTHTLKLGKVEPLILPVAALITIISIIPESPRDFSRFFNNRVVPIITIISIVVPLLLLVISQWKGDYKKC</sequence>
<evidence type="ECO:0000256" key="2">
    <source>
        <dbReference type="ARBA" id="ARBA00007998"/>
    </source>
</evidence>
<dbReference type="STRING" id="431943.CKL_1702"/>
<keyword evidence="6 8" id="KW-1133">Transmembrane helix</keyword>
<accession>A5N8W3</accession>
<keyword evidence="7 8" id="KW-0472">Membrane</keyword>
<dbReference type="AlphaFoldDB" id="A5N8W3"/>
<dbReference type="PANTHER" id="PTHR34975:SF2">
    <property type="entry name" value="SPORE GERMINATION PROTEIN A2"/>
    <property type="match status" value="1"/>
</dbReference>
<dbReference type="Proteomes" id="UP000002411">
    <property type="component" value="Chromosome"/>
</dbReference>
<dbReference type="PANTHER" id="PTHR34975">
    <property type="entry name" value="SPORE GERMINATION PROTEIN A2"/>
    <property type="match status" value="1"/>
</dbReference>
<keyword evidence="5 8" id="KW-0812">Transmembrane</keyword>
<proteinExistence type="inferred from homology"/>
<organism evidence="9 10">
    <name type="scientific">Clostridium kluyveri (strain ATCC 8527 / DSM 555 / NBRC 12016 / NCIMB 10680 / K1)</name>
    <dbReference type="NCBI Taxonomy" id="431943"/>
    <lineage>
        <taxon>Bacteria</taxon>
        <taxon>Bacillati</taxon>
        <taxon>Bacillota</taxon>
        <taxon>Clostridia</taxon>
        <taxon>Eubacteriales</taxon>
        <taxon>Clostridiaceae</taxon>
        <taxon>Clostridium</taxon>
    </lineage>
</organism>
<keyword evidence="3" id="KW-0813">Transport</keyword>
<dbReference type="eggNOG" id="ENOG5031RSI">
    <property type="taxonomic scope" value="Bacteria"/>
</dbReference>
<feature type="transmembrane region" description="Helical" evidence="8">
    <location>
        <begin position="308"/>
        <end position="325"/>
    </location>
</feature>
<name>A5N8W3_CLOK5</name>
<evidence type="ECO:0000256" key="5">
    <source>
        <dbReference type="ARBA" id="ARBA00022692"/>
    </source>
</evidence>
<evidence type="ECO:0000256" key="7">
    <source>
        <dbReference type="ARBA" id="ARBA00023136"/>
    </source>
</evidence>
<keyword evidence="4" id="KW-0309">Germination</keyword>
<protein>
    <submittedName>
        <fullName evidence="9">GerKB2</fullName>
    </submittedName>
</protein>
<gene>
    <name evidence="9" type="primary">gerKB2</name>
    <name evidence="9" type="ordered locus">CKL_1702</name>
</gene>
<evidence type="ECO:0000313" key="10">
    <source>
        <dbReference type="Proteomes" id="UP000002411"/>
    </source>
</evidence>
<evidence type="ECO:0000256" key="1">
    <source>
        <dbReference type="ARBA" id="ARBA00004141"/>
    </source>
</evidence>
<comment type="subcellular location">
    <subcellularLocation>
        <location evidence="1">Membrane</location>
        <topology evidence="1">Multi-pass membrane protein</topology>
    </subcellularLocation>
</comment>
<dbReference type="HOGENOM" id="CLU_047547_1_0_9"/>
<evidence type="ECO:0000256" key="4">
    <source>
        <dbReference type="ARBA" id="ARBA00022544"/>
    </source>
</evidence>
<dbReference type="Pfam" id="PF03845">
    <property type="entry name" value="Spore_permease"/>
    <property type="match status" value="1"/>
</dbReference>
<feature type="transmembrane region" description="Helical" evidence="8">
    <location>
        <begin position="337"/>
        <end position="358"/>
    </location>
</feature>
<evidence type="ECO:0000256" key="8">
    <source>
        <dbReference type="SAM" id="Phobius"/>
    </source>
</evidence>
<evidence type="ECO:0000256" key="6">
    <source>
        <dbReference type="ARBA" id="ARBA00022989"/>
    </source>
</evidence>
<dbReference type="GO" id="GO:0009847">
    <property type="term" value="P:spore germination"/>
    <property type="evidence" value="ECO:0007669"/>
    <property type="project" value="InterPro"/>
</dbReference>
<keyword evidence="10" id="KW-1185">Reference proteome</keyword>
<dbReference type="EMBL" id="CP000673">
    <property type="protein sequence ID" value="EDK33744.1"/>
    <property type="molecule type" value="Genomic_DNA"/>
</dbReference>
<feature type="transmembrane region" description="Helical" evidence="8">
    <location>
        <begin position="272"/>
        <end position="296"/>
    </location>
</feature>
<dbReference type="KEGG" id="ckl:CKL_1702"/>
<reference evidence="9 10" key="1">
    <citation type="journal article" date="2008" name="Proc. Natl. Acad. Sci. U.S.A.">
        <title>The genome of Clostridium kluyveri, a strict anaerobe with unique metabolic features.</title>
        <authorList>
            <person name="Seedorf H."/>
            <person name="Fricke W.F."/>
            <person name="Veith B."/>
            <person name="Brueggemann H."/>
            <person name="Liesegang H."/>
            <person name="Strittmatter A."/>
            <person name="Miethke M."/>
            <person name="Buckel W."/>
            <person name="Hinderberger J."/>
            <person name="Li F."/>
            <person name="Hagemeier C."/>
            <person name="Thauer R.K."/>
            <person name="Gottschalk G."/>
        </authorList>
    </citation>
    <scope>NUCLEOTIDE SEQUENCE [LARGE SCALE GENOMIC DNA]</scope>
    <source>
        <strain evidence="10">ATCC 8527 / DSM 555 / NCIMB 10680</strain>
    </source>
</reference>
<evidence type="ECO:0000313" key="9">
    <source>
        <dbReference type="EMBL" id="EDK33744.1"/>
    </source>
</evidence>
<comment type="similarity">
    <text evidence="2">Belongs to the amino acid-polyamine-organocation (APC) superfamily. Spore germination protein (SGP) (TC 2.A.3.9) family.</text>
</comment>
<feature type="transmembrane region" description="Helical" evidence="8">
    <location>
        <begin position="189"/>
        <end position="206"/>
    </location>
</feature>
<feature type="transmembrane region" description="Helical" evidence="8">
    <location>
        <begin position="43"/>
        <end position="64"/>
    </location>
</feature>
<dbReference type="GO" id="GO:0016020">
    <property type="term" value="C:membrane"/>
    <property type="evidence" value="ECO:0007669"/>
    <property type="project" value="UniProtKB-SubCell"/>
</dbReference>
<feature type="transmembrane region" description="Helical" evidence="8">
    <location>
        <begin position="121"/>
        <end position="143"/>
    </location>
</feature>
<feature type="transmembrane region" description="Helical" evidence="8">
    <location>
        <begin position="150"/>
        <end position="169"/>
    </location>
</feature>
<feature type="transmembrane region" description="Helical" evidence="8">
    <location>
        <begin position="76"/>
        <end position="101"/>
    </location>
</feature>
<evidence type="ECO:0000256" key="3">
    <source>
        <dbReference type="ARBA" id="ARBA00022448"/>
    </source>
</evidence>
<feature type="transmembrane region" description="Helical" evidence="8">
    <location>
        <begin position="218"/>
        <end position="237"/>
    </location>
</feature>
<dbReference type="RefSeq" id="WP_012102098.1">
    <property type="nucleotide sequence ID" value="NC_009706.1"/>
</dbReference>